<accession>A0A2V2MW04</accession>
<sequence>MAYQTDVKPTRAGLLALKNRLRMARKAYNILSMKLDGLILEVTRLAPQVKKEHELLIKRYNRTRFLIAAAYMIEGTVGVTVAAYSVEVKPEIDLSQRNVFGVKVPVITGKNVKTDVIERGYGLLGTTLVIDDLADSYEELLDAIIVYAGNEATLKRLLAEIERISRRVKALEHMVIPTLEETELYISRMRDEMEREDTSRLFHVKRRKEEAAEKTDQERKNKALE</sequence>
<comment type="caution">
    <text evidence="8">The sequence shown here is derived from an EMBL/GenBank/DDBJ whole genome shotgun (WGS) entry which is preliminary data.</text>
</comment>
<gene>
    <name evidence="4" type="primary">atpD</name>
    <name evidence="8" type="ORF">DK846_08720</name>
</gene>
<dbReference type="GO" id="GO:0005524">
    <property type="term" value="F:ATP binding"/>
    <property type="evidence" value="ECO:0007669"/>
    <property type="project" value="UniProtKB-UniRule"/>
</dbReference>
<keyword evidence="2 4" id="KW-0813">Transport</keyword>
<dbReference type="HAMAP" id="MF_00271">
    <property type="entry name" value="ATP_synth_D_arch"/>
    <property type="match status" value="1"/>
</dbReference>
<evidence type="ECO:0000256" key="4">
    <source>
        <dbReference type="HAMAP-Rule" id="MF_00271"/>
    </source>
</evidence>
<organism evidence="8 9">
    <name type="scientific">Methanospirillum lacunae</name>
    <dbReference type="NCBI Taxonomy" id="668570"/>
    <lineage>
        <taxon>Archaea</taxon>
        <taxon>Methanobacteriati</taxon>
        <taxon>Methanobacteriota</taxon>
        <taxon>Stenosarchaea group</taxon>
        <taxon>Methanomicrobia</taxon>
        <taxon>Methanomicrobiales</taxon>
        <taxon>Methanospirillaceae</taxon>
        <taxon>Methanospirillum</taxon>
    </lineage>
</organism>
<keyword evidence="4" id="KW-1003">Cell membrane</keyword>
<comment type="similarity">
    <text evidence="1 4">Belongs to the V-ATPase D subunit family.</text>
</comment>
<evidence type="ECO:0000256" key="3">
    <source>
        <dbReference type="ARBA" id="ARBA00023065"/>
    </source>
</evidence>
<feature type="compositionally biased region" description="Basic and acidic residues" evidence="6">
    <location>
        <begin position="207"/>
        <end position="225"/>
    </location>
</feature>
<dbReference type="GO" id="GO:0016787">
    <property type="term" value="F:hydrolase activity"/>
    <property type="evidence" value="ECO:0007669"/>
    <property type="project" value="UniProtKB-KW"/>
</dbReference>
<dbReference type="Gene3D" id="1.10.287.3240">
    <property type="match status" value="1"/>
</dbReference>
<dbReference type="OrthoDB" id="117390at2157"/>
<feature type="coiled-coil region" evidence="5">
    <location>
        <begin position="147"/>
        <end position="174"/>
    </location>
</feature>
<keyword evidence="9" id="KW-1185">Reference proteome</keyword>
<evidence type="ECO:0000256" key="2">
    <source>
        <dbReference type="ARBA" id="ARBA00022448"/>
    </source>
</evidence>
<evidence type="ECO:0000256" key="6">
    <source>
        <dbReference type="SAM" id="MobiDB-lite"/>
    </source>
</evidence>
<evidence type="ECO:0000256" key="5">
    <source>
        <dbReference type="SAM" id="Coils"/>
    </source>
</evidence>
<dbReference type="Pfam" id="PF01813">
    <property type="entry name" value="ATP-synt_D"/>
    <property type="match status" value="1"/>
</dbReference>
<comment type="subunit">
    <text evidence="4">Has multiple subunits with at least A(3), B(3), C, D, E, F, H, I and proteolipid K(x).</text>
</comment>
<evidence type="ECO:0000256" key="7">
    <source>
        <dbReference type="SAM" id="Phobius"/>
    </source>
</evidence>
<dbReference type="Proteomes" id="UP000245657">
    <property type="component" value="Unassembled WGS sequence"/>
</dbReference>
<keyword evidence="7" id="KW-0812">Transmembrane</keyword>
<dbReference type="AlphaFoldDB" id="A0A2V2MW04"/>
<keyword evidence="5" id="KW-0175">Coiled coil</keyword>
<dbReference type="InterPro" id="IPR002699">
    <property type="entry name" value="V_ATPase_D"/>
</dbReference>
<dbReference type="GO" id="GO:0042777">
    <property type="term" value="P:proton motive force-driven plasma membrane ATP synthesis"/>
    <property type="evidence" value="ECO:0007669"/>
    <property type="project" value="UniProtKB-UniRule"/>
</dbReference>
<dbReference type="EMBL" id="QGMY01000007">
    <property type="protein sequence ID" value="PWR72062.1"/>
    <property type="molecule type" value="Genomic_DNA"/>
</dbReference>
<dbReference type="PANTHER" id="PTHR11671">
    <property type="entry name" value="V-TYPE ATP SYNTHASE SUBUNIT D"/>
    <property type="match status" value="1"/>
</dbReference>
<comment type="function">
    <text evidence="4">Component of the A-type ATP synthase that produces ATP from ADP in the presence of a proton gradient across the membrane.</text>
</comment>
<keyword evidence="3 4" id="KW-0406">Ion transport</keyword>
<keyword evidence="4 7" id="KW-0472">Membrane</keyword>
<keyword evidence="4" id="KW-0375">Hydrogen ion transport</keyword>
<reference evidence="8 9" key="1">
    <citation type="submission" date="2018-05" db="EMBL/GenBank/DDBJ databases">
        <title>Draft genome of Methanospirillum lacunae Ki8-1.</title>
        <authorList>
            <person name="Dueholm M.S."/>
            <person name="Nielsen P.H."/>
            <person name="Bakmann L.F."/>
            <person name="Otzen D.E."/>
        </authorList>
    </citation>
    <scope>NUCLEOTIDE SEQUENCE [LARGE SCALE GENOMIC DNA]</scope>
    <source>
        <strain evidence="8 9">Ki8-1</strain>
    </source>
</reference>
<dbReference type="NCBIfam" id="TIGR00309">
    <property type="entry name" value="V_ATPase_subD"/>
    <property type="match status" value="1"/>
</dbReference>
<feature type="region of interest" description="Disordered" evidence="6">
    <location>
        <begin position="194"/>
        <end position="225"/>
    </location>
</feature>
<keyword evidence="4" id="KW-0066">ATP synthesis</keyword>
<keyword evidence="7" id="KW-1133">Transmembrane helix</keyword>
<dbReference type="GO" id="GO:0046933">
    <property type="term" value="F:proton-transporting ATP synthase activity, rotational mechanism"/>
    <property type="evidence" value="ECO:0007669"/>
    <property type="project" value="UniProtKB-UniRule"/>
</dbReference>
<dbReference type="RefSeq" id="WP_109968552.1">
    <property type="nucleotide sequence ID" value="NZ_CP176093.1"/>
</dbReference>
<evidence type="ECO:0000256" key="1">
    <source>
        <dbReference type="ARBA" id="ARBA00005850"/>
    </source>
</evidence>
<dbReference type="GO" id="GO:0046961">
    <property type="term" value="F:proton-transporting ATPase activity, rotational mechanism"/>
    <property type="evidence" value="ECO:0007669"/>
    <property type="project" value="InterPro"/>
</dbReference>
<protein>
    <recommendedName>
        <fullName evidence="4">A-type ATP synthase subunit D</fullName>
    </recommendedName>
</protein>
<name>A0A2V2MW04_9EURY</name>
<dbReference type="GO" id="GO:0005886">
    <property type="term" value="C:plasma membrane"/>
    <property type="evidence" value="ECO:0007669"/>
    <property type="project" value="UniProtKB-SubCell"/>
</dbReference>
<keyword evidence="8" id="KW-0378">Hydrolase</keyword>
<feature type="transmembrane region" description="Helical" evidence="7">
    <location>
        <begin position="65"/>
        <end position="86"/>
    </location>
</feature>
<proteinExistence type="inferred from homology"/>
<dbReference type="GeneID" id="97548070"/>
<evidence type="ECO:0000313" key="8">
    <source>
        <dbReference type="EMBL" id="PWR72062.1"/>
    </source>
</evidence>
<evidence type="ECO:0000313" key="9">
    <source>
        <dbReference type="Proteomes" id="UP000245657"/>
    </source>
</evidence>
<comment type="subcellular location">
    <subcellularLocation>
        <location evidence="4">Cell membrane</location>
        <topology evidence="4">Peripheral membrane protein</topology>
    </subcellularLocation>
</comment>